<feature type="modified residue" description="4-aspartylphosphate" evidence="6">
    <location>
        <position position="60"/>
    </location>
</feature>
<dbReference type="InterPro" id="IPR001867">
    <property type="entry name" value="OmpR/PhoB-type_DNA-bd"/>
</dbReference>
<dbReference type="CDD" id="cd17574">
    <property type="entry name" value="REC_OmpR"/>
    <property type="match status" value="1"/>
</dbReference>
<keyword evidence="5" id="KW-0804">Transcription</keyword>
<dbReference type="PROSITE" id="PS51755">
    <property type="entry name" value="OMPR_PHOB"/>
    <property type="match status" value="1"/>
</dbReference>
<dbReference type="PANTHER" id="PTHR48111:SF4">
    <property type="entry name" value="DNA-BINDING DUAL TRANSCRIPTIONAL REGULATOR OMPR"/>
    <property type="match status" value="1"/>
</dbReference>
<dbReference type="Proteomes" id="UP000675920">
    <property type="component" value="Unplaced"/>
</dbReference>
<dbReference type="InterPro" id="IPR039420">
    <property type="entry name" value="WalR-like"/>
</dbReference>
<evidence type="ECO:0000313" key="11">
    <source>
        <dbReference type="RefSeq" id="WP_028311151.1"/>
    </source>
</evidence>
<feature type="domain" description="OmpR/PhoB-type" evidence="9">
    <location>
        <begin position="140"/>
        <end position="240"/>
    </location>
</feature>
<evidence type="ECO:0000259" key="9">
    <source>
        <dbReference type="PROSITE" id="PS51755"/>
    </source>
</evidence>
<dbReference type="InterPro" id="IPR001789">
    <property type="entry name" value="Sig_transdc_resp-reg_receiver"/>
</dbReference>
<evidence type="ECO:0000313" key="10">
    <source>
        <dbReference type="Proteomes" id="UP000675920"/>
    </source>
</evidence>
<dbReference type="Gene3D" id="3.40.50.2300">
    <property type="match status" value="1"/>
</dbReference>
<evidence type="ECO:0000256" key="4">
    <source>
        <dbReference type="ARBA" id="ARBA00023125"/>
    </source>
</evidence>
<dbReference type="GO" id="GO:0005829">
    <property type="term" value="C:cytosol"/>
    <property type="evidence" value="ECO:0007669"/>
    <property type="project" value="TreeGrafter"/>
</dbReference>
<dbReference type="PROSITE" id="PS50110">
    <property type="entry name" value="RESPONSE_REGULATORY"/>
    <property type="match status" value="1"/>
</dbReference>
<dbReference type="GO" id="GO:0000976">
    <property type="term" value="F:transcription cis-regulatory region binding"/>
    <property type="evidence" value="ECO:0007669"/>
    <property type="project" value="TreeGrafter"/>
</dbReference>
<reference evidence="11" key="2">
    <citation type="journal article" date="2001" name="J. Biochem.">
        <title>The OmpR-family of proteins: insight into the tertiary structure and functions of two-component regulator proteins.</title>
        <authorList>
            <person name="Itou H."/>
            <person name="Tanaka I."/>
        </authorList>
    </citation>
    <scope>NUCLEOTIDE SEQUENCE</scope>
</reference>
<keyword evidence="3" id="KW-0805">Transcription regulation</keyword>
<evidence type="ECO:0000256" key="1">
    <source>
        <dbReference type="ARBA" id="ARBA00022553"/>
    </source>
</evidence>
<protein>
    <submittedName>
        <fullName evidence="11">Response regulator transcription factor</fullName>
    </submittedName>
</protein>
<dbReference type="Pfam" id="PF00072">
    <property type="entry name" value="Response_reg"/>
    <property type="match status" value="1"/>
</dbReference>
<evidence type="ECO:0000256" key="3">
    <source>
        <dbReference type="ARBA" id="ARBA00023015"/>
    </source>
</evidence>
<dbReference type="Gene3D" id="1.10.10.10">
    <property type="entry name" value="Winged helix-like DNA-binding domain superfamily/Winged helix DNA-binding domain"/>
    <property type="match status" value="1"/>
</dbReference>
<dbReference type="InterPro" id="IPR036388">
    <property type="entry name" value="WH-like_DNA-bd_sf"/>
</dbReference>
<dbReference type="GO" id="GO:0000156">
    <property type="term" value="F:phosphorelay response regulator activity"/>
    <property type="evidence" value="ECO:0007669"/>
    <property type="project" value="TreeGrafter"/>
</dbReference>
<keyword evidence="10" id="KW-1185">Reference proteome</keyword>
<dbReference type="GO" id="GO:0032993">
    <property type="term" value="C:protein-DNA complex"/>
    <property type="evidence" value="ECO:0007669"/>
    <property type="project" value="TreeGrafter"/>
</dbReference>
<organism evidence="10 11">
    <name type="scientific">Derxia gummosa DSM 723</name>
    <dbReference type="NCBI Taxonomy" id="1121388"/>
    <lineage>
        <taxon>Bacteria</taxon>
        <taxon>Pseudomonadati</taxon>
        <taxon>Pseudomonadota</taxon>
        <taxon>Betaproteobacteria</taxon>
        <taxon>Burkholderiales</taxon>
        <taxon>Alcaligenaceae</taxon>
        <taxon>Derxia</taxon>
    </lineage>
</organism>
<dbReference type="SUPFAM" id="SSF52172">
    <property type="entry name" value="CheY-like"/>
    <property type="match status" value="1"/>
</dbReference>
<keyword evidence="1 6" id="KW-0597">Phosphoprotein</keyword>
<dbReference type="PANTHER" id="PTHR48111">
    <property type="entry name" value="REGULATOR OF RPOS"/>
    <property type="match status" value="1"/>
</dbReference>
<dbReference type="InterPro" id="IPR011006">
    <property type="entry name" value="CheY-like_superfamily"/>
</dbReference>
<keyword evidence="2" id="KW-0902">Two-component regulatory system</keyword>
<dbReference type="CDD" id="cd00383">
    <property type="entry name" value="trans_reg_C"/>
    <property type="match status" value="1"/>
</dbReference>
<reference evidence="11" key="4">
    <citation type="submission" date="2025-08" db="UniProtKB">
        <authorList>
            <consortium name="RefSeq"/>
        </authorList>
    </citation>
    <scope>IDENTIFICATION</scope>
</reference>
<name>A0A8B6X404_9BURK</name>
<dbReference type="SMART" id="SM00862">
    <property type="entry name" value="Trans_reg_C"/>
    <property type="match status" value="1"/>
</dbReference>
<dbReference type="Gene3D" id="6.10.250.690">
    <property type="match status" value="1"/>
</dbReference>
<evidence type="ECO:0000259" key="8">
    <source>
        <dbReference type="PROSITE" id="PS50110"/>
    </source>
</evidence>
<reference evidence="11" key="1">
    <citation type="journal article" date="2000" name="Annu. Rev. Biochem.">
        <title>Two-component signal transduction.</title>
        <authorList>
            <person name="Stock A.M."/>
            <person name="Robinson V.L."/>
            <person name="Goudreau P.N."/>
        </authorList>
    </citation>
    <scope>NUCLEOTIDE SEQUENCE</scope>
</reference>
<evidence type="ECO:0000256" key="7">
    <source>
        <dbReference type="PROSITE-ProRule" id="PRU01091"/>
    </source>
</evidence>
<evidence type="ECO:0000256" key="5">
    <source>
        <dbReference type="ARBA" id="ARBA00023163"/>
    </source>
</evidence>
<sequence>MNQRTAPGLHRLLVIDDDERLVAMLRDYLAPNGFEITLAFDIAEGLAALGRERFDIVLLDLMLPDGNGLDVCRQIRAAAGAESDVGLVMLTARGESTDRVIGLELGADDYVTKPFDPRELLARLRAVLRRRQATPSDAQREVLVFGRMEIDRAGRCVRIDGDIRPLTSHQFALLDAMAERAGRVLTRDQLMELVQPWHGEDTFDRSIDVHIARIRAAIEDDARRPQRIVTVRGIGYVFSREQDSRAA</sequence>
<dbReference type="AlphaFoldDB" id="A0A8B6X404"/>
<dbReference type="OrthoDB" id="165980at2"/>
<reference evidence="11" key="3">
    <citation type="journal article" date="2019" name="Annu. Rev. Microbiol.">
        <title>Structural Basis of Response Regulator Function.</title>
        <authorList>
            <person name="Gao R."/>
            <person name="Bouillet S."/>
            <person name="Stock A.M."/>
        </authorList>
    </citation>
    <scope>NUCLEOTIDE SEQUENCE</scope>
</reference>
<proteinExistence type="predicted"/>
<dbReference type="SUPFAM" id="SSF46894">
    <property type="entry name" value="C-terminal effector domain of the bipartite response regulators"/>
    <property type="match status" value="1"/>
</dbReference>
<evidence type="ECO:0000256" key="6">
    <source>
        <dbReference type="PROSITE-ProRule" id="PRU00169"/>
    </source>
</evidence>
<dbReference type="InterPro" id="IPR016032">
    <property type="entry name" value="Sig_transdc_resp-reg_C-effctor"/>
</dbReference>
<keyword evidence="4 7" id="KW-0238">DNA-binding</keyword>
<accession>A0A8B6X404</accession>
<dbReference type="RefSeq" id="WP_028311151.1">
    <property type="nucleotide sequence ID" value="NZ_AXWS01000008.1"/>
</dbReference>
<feature type="DNA-binding region" description="OmpR/PhoB-type" evidence="7">
    <location>
        <begin position="140"/>
        <end position="240"/>
    </location>
</feature>
<evidence type="ECO:0000256" key="2">
    <source>
        <dbReference type="ARBA" id="ARBA00023012"/>
    </source>
</evidence>
<dbReference type="SMART" id="SM00448">
    <property type="entry name" value="REC"/>
    <property type="match status" value="1"/>
</dbReference>
<dbReference type="GO" id="GO:0006355">
    <property type="term" value="P:regulation of DNA-templated transcription"/>
    <property type="evidence" value="ECO:0007669"/>
    <property type="project" value="InterPro"/>
</dbReference>
<feature type="domain" description="Response regulatory" evidence="8">
    <location>
        <begin position="11"/>
        <end position="128"/>
    </location>
</feature>
<dbReference type="Pfam" id="PF00486">
    <property type="entry name" value="Trans_reg_C"/>
    <property type="match status" value="1"/>
</dbReference>